<keyword evidence="1" id="KW-0472">Membrane</keyword>
<keyword evidence="1" id="KW-0812">Transmembrane</keyword>
<reference evidence="2" key="1">
    <citation type="submission" date="2019-06" db="EMBL/GenBank/DDBJ databases">
        <authorList>
            <person name="Zheng W."/>
        </authorList>
    </citation>
    <scope>NUCLEOTIDE SEQUENCE</scope>
    <source>
        <strain evidence="2">QDHG01</strain>
    </source>
</reference>
<protein>
    <submittedName>
        <fullName evidence="2">Uncharacterized protein</fullName>
    </submittedName>
</protein>
<keyword evidence="3" id="KW-1185">Reference proteome</keyword>
<evidence type="ECO:0000313" key="2">
    <source>
        <dbReference type="EMBL" id="TNV72561.1"/>
    </source>
</evidence>
<keyword evidence="1" id="KW-1133">Transmembrane helix</keyword>
<accession>A0A8J8SW71</accession>
<feature type="transmembrane region" description="Helical" evidence="1">
    <location>
        <begin position="74"/>
        <end position="91"/>
    </location>
</feature>
<name>A0A8J8SW71_HALGN</name>
<evidence type="ECO:0000313" key="3">
    <source>
        <dbReference type="Proteomes" id="UP000785679"/>
    </source>
</evidence>
<gene>
    <name evidence="2" type="ORF">FGO68_gene2416</name>
</gene>
<dbReference type="EMBL" id="RRYP01021860">
    <property type="protein sequence ID" value="TNV72561.1"/>
    <property type="molecule type" value="Genomic_DNA"/>
</dbReference>
<sequence length="111" mass="13272">MCCQFRQETQLLVLGCEDTIHVEEALIFLILRKQTFKLIYIERGIVEIFCLLKLCPFIVSAFCIRLNYWLQPHYFLTYQLLLACISLRMTWFREYLTEAYGIFIILNGFSL</sequence>
<organism evidence="2 3">
    <name type="scientific">Halteria grandinella</name>
    <dbReference type="NCBI Taxonomy" id="5974"/>
    <lineage>
        <taxon>Eukaryota</taxon>
        <taxon>Sar</taxon>
        <taxon>Alveolata</taxon>
        <taxon>Ciliophora</taxon>
        <taxon>Intramacronucleata</taxon>
        <taxon>Spirotrichea</taxon>
        <taxon>Stichotrichia</taxon>
        <taxon>Sporadotrichida</taxon>
        <taxon>Halteriidae</taxon>
        <taxon>Halteria</taxon>
    </lineage>
</organism>
<comment type="caution">
    <text evidence="2">The sequence shown here is derived from an EMBL/GenBank/DDBJ whole genome shotgun (WGS) entry which is preliminary data.</text>
</comment>
<proteinExistence type="predicted"/>
<evidence type="ECO:0000256" key="1">
    <source>
        <dbReference type="SAM" id="Phobius"/>
    </source>
</evidence>
<dbReference type="Proteomes" id="UP000785679">
    <property type="component" value="Unassembled WGS sequence"/>
</dbReference>
<feature type="transmembrane region" description="Helical" evidence="1">
    <location>
        <begin position="45"/>
        <end position="68"/>
    </location>
</feature>
<dbReference type="AlphaFoldDB" id="A0A8J8SW71"/>